<dbReference type="Pfam" id="PF04468">
    <property type="entry name" value="PSP1"/>
    <property type="match status" value="1"/>
</dbReference>
<dbReference type="NCBIfam" id="NF041131">
    <property type="entry name" value="RicT_YaaT_fam"/>
    <property type="match status" value="1"/>
</dbReference>
<dbReference type="InterPro" id="IPR047767">
    <property type="entry name" value="PSP1-like"/>
</dbReference>
<dbReference type="OrthoDB" id="243127at2759"/>
<reference evidence="3" key="1">
    <citation type="submission" date="2016-04" db="EMBL/GenBank/DDBJ databases">
        <title>Comparative genomics of biotechnologically important yeasts.</title>
        <authorList>
            <consortium name="DOE Joint Genome Institute"/>
            <person name="Riley R."/>
            <person name="Haridas S."/>
            <person name="Wolfe K.H."/>
            <person name="Lopes M.R."/>
            <person name="Hittinger C.T."/>
            <person name="Goker M."/>
            <person name="Salamov A."/>
            <person name="Wisecaver J."/>
            <person name="Long T.M."/>
            <person name="Aerts A.L."/>
            <person name="Barry K."/>
            <person name="Choi C."/>
            <person name="Clum A."/>
            <person name="Coughlan A.Y."/>
            <person name="Deshpande S."/>
            <person name="Douglass A.P."/>
            <person name="Hanson S.J."/>
            <person name="Klenk H.-P."/>
            <person name="Labutti K."/>
            <person name="Lapidus A."/>
            <person name="Lindquist E."/>
            <person name="Lipzen A."/>
            <person name="Meier-Kolthoff J.P."/>
            <person name="Ohm R.A."/>
            <person name="Otillar R.P."/>
            <person name="Pangilinan J."/>
            <person name="Peng Y."/>
            <person name="Rokas A."/>
            <person name="Rosa C.A."/>
            <person name="Scheuner C."/>
            <person name="Sibirny A.A."/>
            <person name="Slot J.C."/>
            <person name="Stielow J.B."/>
            <person name="Sun H."/>
            <person name="Kurtzman C.P."/>
            <person name="Blackwell M."/>
            <person name="Grigoriev I.V."/>
            <person name="Jeffries T.W."/>
        </authorList>
    </citation>
    <scope>NUCLEOTIDE SEQUENCE [LARGE SCALE GENOMIC DNA]</scope>
    <source>
        <strain evidence="3">NRRL YB-2248</strain>
    </source>
</reference>
<name>A0A1E4SVV6_9ASCO</name>
<dbReference type="PANTHER" id="PTHR43830:SF3">
    <property type="entry name" value="PROTEIN PSP1"/>
    <property type="match status" value="1"/>
</dbReference>
<dbReference type="Proteomes" id="UP000094801">
    <property type="component" value="Unassembled WGS sequence"/>
</dbReference>
<dbReference type="InterPro" id="IPR007557">
    <property type="entry name" value="PSP1_C"/>
</dbReference>
<dbReference type="PROSITE" id="PS51411">
    <property type="entry name" value="PSP1_C"/>
    <property type="match status" value="1"/>
</dbReference>
<feature type="domain" description="PSP1 C-terminal" evidence="1">
    <location>
        <begin position="304"/>
        <end position="389"/>
    </location>
</feature>
<evidence type="ECO:0000313" key="3">
    <source>
        <dbReference type="Proteomes" id="UP000094801"/>
    </source>
</evidence>
<gene>
    <name evidence="2" type="ORF">CANARDRAFT_209057</name>
</gene>
<organism evidence="2 3">
    <name type="scientific">[Candida] arabinofermentans NRRL YB-2248</name>
    <dbReference type="NCBI Taxonomy" id="983967"/>
    <lineage>
        <taxon>Eukaryota</taxon>
        <taxon>Fungi</taxon>
        <taxon>Dikarya</taxon>
        <taxon>Ascomycota</taxon>
        <taxon>Saccharomycotina</taxon>
        <taxon>Pichiomycetes</taxon>
        <taxon>Pichiales</taxon>
        <taxon>Pichiaceae</taxon>
        <taxon>Ogataea</taxon>
        <taxon>Ogataea/Candida clade</taxon>
    </lineage>
</organism>
<proteinExistence type="predicted"/>
<dbReference type="PANTHER" id="PTHR43830">
    <property type="entry name" value="PROTEIN PSP1"/>
    <property type="match status" value="1"/>
</dbReference>
<protein>
    <recommendedName>
        <fullName evidence="1">PSP1 C-terminal domain-containing protein</fullName>
    </recommendedName>
</protein>
<evidence type="ECO:0000313" key="2">
    <source>
        <dbReference type="EMBL" id="ODV83643.1"/>
    </source>
</evidence>
<evidence type="ECO:0000259" key="1">
    <source>
        <dbReference type="PROSITE" id="PS51411"/>
    </source>
</evidence>
<sequence>MSNRSSLSSTFSNLNSDLDTTSDIDNQFNLTSILSYITEMDNDDLTTTTTTVNTPTSKDTSFINPFEINSNLWNNTTTTTTTNDHLLSPLTPSLNLYTQLQQQPSSLLNNYSRRASYSGEFNSRNSITSINSDSIWNNDNNNNYNWSSPPPPLPDFQTIRRYSYDNDYLSIYNQVNLYFTSPNQDSLNLLNLLKNLNNSNLPKFQINSSYLNNIKFYLICFKSGRLDVFYLSNDNPLLLNLNDLVIVEADRGFDLGKVVKLNISIDEARLLKFKQFKDQQAVLNTPTTTTTNNKSSPPILQFPKSIIRLATFNEIQQLISKNLDEEKSLNLCQLKIKSHNLTMLITDCEFQFDRKKLTFYYNSNLRIDFRNLVKELFKIYKTRIWMCKQQFQQLT</sequence>
<dbReference type="EMBL" id="KV453862">
    <property type="protein sequence ID" value="ODV83643.1"/>
    <property type="molecule type" value="Genomic_DNA"/>
</dbReference>
<accession>A0A1E4SVV6</accession>
<keyword evidence="3" id="KW-1185">Reference proteome</keyword>
<dbReference type="GO" id="GO:0005737">
    <property type="term" value="C:cytoplasm"/>
    <property type="evidence" value="ECO:0007669"/>
    <property type="project" value="TreeGrafter"/>
</dbReference>
<dbReference type="AlphaFoldDB" id="A0A1E4SVV6"/>